<dbReference type="AlphaFoldDB" id="A0A8J8BG77"/>
<dbReference type="SUPFAM" id="SSF52540">
    <property type="entry name" value="P-loop containing nucleoside triphosphate hydrolases"/>
    <property type="match status" value="1"/>
</dbReference>
<dbReference type="InterPro" id="IPR027417">
    <property type="entry name" value="P-loop_NTPase"/>
</dbReference>
<dbReference type="EMBL" id="JAGSXH010000086">
    <property type="protein sequence ID" value="MBS2965484.1"/>
    <property type="molecule type" value="Genomic_DNA"/>
</dbReference>
<comment type="caution">
    <text evidence="1">The sequence shown here is derived from an EMBL/GenBank/DDBJ whole genome shotgun (WGS) entry which is preliminary data.</text>
</comment>
<name>A0A8J8BG77_9ACTN</name>
<evidence type="ECO:0000313" key="1">
    <source>
        <dbReference type="EMBL" id="MBS2965484.1"/>
    </source>
</evidence>
<dbReference type="Proteomes" id="UP000677913">
    <property type="component" value="Unassembled WGS sequence"/>
</dbReference>
<reference evidence="1" key="1">
    <citation type="submission" date="2021-04" db="EMBL/GenBank/DDBJ databases">
        <title>Genome based classification of Actinospica acidithermotolerans sp. nov., an actinobacterium isolated from an Indonesian hot spring.</title>
        <authorList>
            <person name="Kusuma A.B."/>
            <person name="Putra K.E."/>
            <person name="Nafisah S."/>
            <person name="Loh J."/>
            <person name="Nouioui I."/>
            <person name="Goodfellow M."/>
        </authorList>
    </citation>
    <scope>NUCLEOTIDE SEQUENCE</scope>
    <source>
        <strain evidence="1">DSM 45618</strain>
    </source>
</reference>
<protein>
    <submittedName>
        <fullName evidence="1">Uncharacterized protein</fullName>
    </submittedName>
</protein>
<organism evidence="1 2">
    <name type="scientific">Actinocrinis puniceicyclus</name>
    <dbReference type="NCBI Taxonomy" id="977794"/>
    <lineage>
        <taxon>Bacteria</taxon>
        <taxon>Bacillati</taxon>
        <taxon>Actinomycetota</taxon>
        <taxon>Actinomycetes</taxon>
        <taxon>Catenulisporales</taxon>
        <taxon>Actinospicaceae</taxon>
        <taxon>Actinocrinis</taxon>
    </lineage>
</organism>
<gene>
    <name evidence="1" type="ORF">KGA66_20715</name>
</gene>
<dbReference type="RefSeq" id="WP_211469841.1">
    <property type="nucleotide sequence ID" value="NZ_JAGSXH010000086.1"/>
</dbReference>
<keyword evidence="2" id="KW-1185">Reference proteome</keyword>
<evidence type="ECO:0000313" key="2">
    <source>
        <dbReference type="Proteomes" id="UP000677913"/>
    </source>
</evidence>
<proteinExistence type="predicted"/>
<sequence length="340" mass="34319">MPEPAGVPGGAAAAPPGGALMVPPDRRLVVPVLSGCGGVGRTTVAALLAATLHRRTLAAPGDARAGAVLDCAARGNTPWPAWLTAPAPSGTGVLAGHRGAAGGAEPGVAQLTEAAASHLALDAPTPLWVYTDTGPASPFFLGAHPGPRWWLPVLSGLRVAVVDGDALEGARLAAQAVGGPLSATASWFATPFLNTAAVWVTDSGEASLRRTIDALTCIAEVRIPVDRVVVAVVDRRGTRRRGGSSLTESWYELIAPRAGALVDLGHDRALADQGGCPPLDAAALDRPPLVELARAVAAAARLPWIPEGEPALFDPVAGAPGPAADLAELLLRQAGRAAFG</sequence>
<accession>A0A8J8BG77</accession>